<feature type="signal peptide" evidence="1">
    <location>
        <begin position="1"/>
        <end position="17"/>
    </location>
</feature>
<feature type="chain" id="PRO_5003154702" evidence="1">
    <location>
        <begin position="18"/>
        <end position="103"/>
    </location>
</feature>
<evidence type="ECO:0000313" key="3">
    <source>
        <dbReference type="Proteomes" id="UP000008963"/>
    </source>
</evidence>
<evidence type="ECO:0000313" key="2">
    <source>
        <dbReference type="EMBL" id="CBW25857.1"/>
    </source>
</evidence>
<gene>
    <name evidence="2" type="ordered locus">BMS_0971</name>
</gene>
<dbReference type="EMBL" id="FQ312005">
    <property type="protein sequence ID" value="CBW25857.1"/>
    <property type="molecule type" value="Genomic_DNA"/>
</dbReference>
<dbReference type="PATRIC" id="fig|862908.3.peg.924"/>
<dbReference type="OrthoDB" id="5298477at2"/>
<organism evidence="2 3">
    <name type="scientific">Halobacteriovorax marinus (strain ATCC BAA-682 / DSM 15412 / SJ)</name>
    <name type="common">Bacteriovorax marinus</name>
    <dbReference type="NCBI Taxonomy" id="862908"/>
    <lineage>
        <taxon>Bacteria</taxon>
        <taxon>Pseudomonadati</taxon>
        <taxon>Bdellovibrionota</taxon>
        <taxon>Bacteriovoracia</taxon>
        <taxon>Bacteriovoracales</taxon>
        <taxon>Halobacteriovoraceae</taxon>
        <taxon>Halobacteriovorax</taxon>
    </lineage>
</organism>
<keyword evidence="3" id="KW-1185">Reference proteome</keyword>
<sequence length="103" mass="11614">MKLLLLPFLLLTVSAHANCELDAANYLRSFGNRSDRPMQMSAPILLEANTDFTTPRGQLLANYSIDTVVFYNTGSYHSGWFKEAVILNPENCYVLNHFVVEAE</sequence>
<keyword evidence="1" id="KW-0732">Signal</keyword>
<dbReference type="HOGENOM" id="CLU_2259843_0_0_7"/>
<name>E1WXQ1_HALMS</name>
<dbReference type="RefSeq" id="WP_014243642.1">
    <property type="nucleotide sequence ID" value="NC_016620.1"/>
</dbReference>
<dbReference type="STRING" id="862908.BMS_0971"/>
<accession>E1WXQ1</accession>
<reference evidence="3" key="1">
    <citation type="journal article" date="2013" name="ISME J.">
        <title>A small predatory core genome in the divergent marine Bacteriovorax marinus SJ and the terrestrial Bdellovibrio bacteriovorus.</title>
        <authorList>
            <person name="Crossman L.C."/>
            <person name="Chen H."/>
            <person name="Cerdeno-Tarraga A.M."/>
            <person name="Brooks K."/>
            <person name="Quail M.A."/>
            <person name="Pineiro S.A."/>
            <person name="Hobley L."/>
            <person name="Sockett R.E."/>
            <person name="Bentley S.D."/>
            <person name="Parkhill J."/>
            <person name="Williams H.N."/>
            <person name="Stine O.C."/>
        </authorList>
    </citation>
    <scope>NUCLEOTIDE SEQUENCE [LARGE SCALE GENOMIC DNA]</scope>
    <source>
        <strain evidence="3">ATCC BAA-682 / DSM 15412 / SJ</strain>
    </source>
</reference>
<protein>
    <submittedName>
        <fullName evidence="2">Exported protein</fullName>
    </submittedName>
</protein>
<proteinExistence type="predicted"/>
<evidence type="ECO:0000256" key="1">
    <source>
        <dbReference type="SAM" id="SignalP"/>
    </source>
</evidence>
<dbReference type="KEGG" id="bmx:BMS_0971"/>
<dbReference type="AlphaFoldDB" id="E1WXQ1"/>
<dbReference type="Proteomes" id="UP000008963">
    <property type="component" value="Chromosome"/>
</dbReference>